<gene>
    <name evidence="3" type="ORF">CIK00_16380</name>
</gene>
<dbReference type="InterPro" id="IPR036856">
    <property type="entry name" value="Ald_Oxase/Xan_DH_a/b_sf"/>
</dbReference>
<evidence type="ECO:0000313" key="3">
    <source>
        <dbReference type="EMBL" id="PLC56813.1"/>
    </source>
</evidence>
<organism evidence="3 4">
    <name type="scientific">Photobacterium carnosum</name>
    <dbReference type="NCBI Taxonomy" id="2023717"/>
    <lineage>
        <taxon>Bacteria</taxon>
        <taxon>Pseudomonadati</taxon>
        <taxon>Pseudomonadota</taxon>
        <taxon>Gammaproteobacteria</taxon>
        <taxon>Vibrionales</taxon>
        <taxon>Vibrionaceae</taxon>
        <taxon>Photobacterium</taxon>
    </lineage>
</organism>
<dbReference type="SUPFAM" id="SSF56003">
    <property type="entry name" value="Molybdenum cofactor-binding domain"/>
    <property type="match status" value="1"/>
</dbReference>
<proteinExistence type="predicted"/>
<dbReference type="Gene3D" id="3.30.365.10">
    <property type="entry name" value="Aldehyde oxidase/xanthine dehydrogenase, molybdopterin binding domain"/>
    <property type="match status" value="4"/>
</dbReference>
<dbReference type="GO" id="GO:0005506">
    <property type="term" value="F:iron ion binding"/>
    <property type="evidence" value="ECO:0007669"/>
    <property type="project" value="InterPro"/>
</dbReference>
<reference evidence="3 4" key="1">
    <citation type="journal article" date="2018" name="Syst. Appl. Microbiol.">
        <title>Photobacterium carnosum sp. nov., isolated from spoiled modified atmosphere packaged poultry meat.</title>
        <authorList>
            <person name="Hilgarth M."/>
            <person name="Fuertes S."/>
            <person name="Ehrmann M."/>
            <person name="Vogel R.F."/>
        </authorList>
    </citation>
    <scope>NUCLEOTIDE SEQUENCE [LARGE SCALE GENOMIC DNA]</scope>
    <source>
        <strain evidence="3 4">TMW 2.2021</strain>
    </source>
</reference>
<dbReference type="Proteomes" id="UP000234420">
    <property type="component" value="Unassembled WGS sequence"/>
</dbReference>
<dbReference type="SUPFAM" id="SSF54665">
    <property type="entry name" value="CO dehydrogenase molybdoprotein N-domain-like"/>
    <property type="match status" value="1"/>
</dbReference>
<evidence type="ECO:0000259" key="2">
    <source>
        <dbReference type="Pfam" id="PF20256"/>
    </source>
</evidence>
<evidence type="ECO:0000313" key="4">
    <source>
        <dbReference type="Proteomes" id="UP000234420"/>
    </source>
</evidence>
<dbReference type="EMBL" id="NPIB01000024">
    <property type="protein sequence ID" value="PLC56813.1"/>
    <property type="molecule type" value="Genomic_DNA"/>
</dbReference>
<feature type="domain" description="Aldehyde oxidase/xanthine dehydrogenase second molybdopterin binding" evidence="2">
    <location>
        <begin position="758"/>
        <end position="887"/>
    </location>
</feature>
<evidence type="ECO:0000259" key="1">
    <source>
        <dbReference type="Pfam" id="PF02738"/>
    </source>
</evidence>
<feature type="domain" description="Aldehyde oxidase/xanthine dehydrogenase second molybdopterin binding" evidence="2">
    <location>
        <begin position="516"/>
        <end position="604"/>
    </location>
</feature>
<dbReference type="GO" id="GO:0016491">
    <property type="term" value="F:oxidoreductase activity"/>
    <property type="evidence" value="ECO:0007669"/>
    <property type="project" value="InterPro"/>
</dbReference>
<dbReference type="PANTHER" id="PTHR11908">
    <property type="entry name" value="XANTHINE DEHYDROGENASE"/>
    <property type="match status" value="1"/>
</dbReference>
<accession>A0A2N4UP87</accession>
<dbReference type="InterPro" id="IPR046867">
    <property type="entry name" value="AldOxase/xan_DH_MoCoBD2"/>
</dbReference>
<dbReference type="InterPro" id="IPR037165">
    <property type="entry name" value="AldOxase/xan_DH_Mopterin-bd_sf"/>
</dbReference>
<feature type="domain" description="Aldehyde oxidase/xanthine dehydrogenase first molybdopterin binding" evidence="1">
    <location>
        <begin position="254"/>
        <end position="487"/>
    </location>
</feature>
<dbReference type="InterPro" id="IPR016208">
    <property type="entry name" value="Ald_Oxase/xanthine_DH-like"/>
</dbReference>
<name>A0A2N4UP87_9GAMM</name>
<sequence>MMSMELSRRSFIKHGIIAGICVYTVPALARFNLNLDGSNSLVAPELAASWKSDFKVRFRSDAIAKVTGEKVYGRDLRSTDIDGWPSEQSWAFYIRADRADRIYQGVDLSLLPANAQPSNIVTGSTLTKDKIELPQFFGTNMLVTEGAMPDYIGQAVMLLIFDDFITYHRAKGILQFNSEIIKYGKQQPLVAAEKDPWGVWRITREQGNAAGVLPDKYSPLKNGVNFPNYVDHKPFWPKPNSLGSALEQQMAVADDIKASLKDENNFVLDRNYQTQFIDPMFLEPECFNGWFDPKTQTMHTIPSSQSPGNFFGFATKMLNNGPLAGNVKNLVVHSPFIGGGFGGKDHTILPFYGLLAAMYSKHPVRMANDRFQQFQSGLKRHPFKMHNQLAIDKTTGKFQGIVSYMDLDGGGRENFSSVVAEVGASALQSIYYFPKNDITAVANVSENPASGSMRGFGTLQTMSAMEMMVNEAAQLLNIDPIDLRLRNTIKTGQLNTQGAVPTSTEHYVEILKQAQQHEMWTQREQRRKAYEAKHPNKRFGTGFAICTKDYGAGDDAPSTYIEMDKTGRLVMGISAVEIGTGAQTSQAAVLADYFGRPADAINLAEVHGWDPLKMINTQSPFTMSQAYQDKMQQNPRWTPTIPYASSASTSAYFQSKATENAAKVIFEYGLWPAAKAIWSKLYYSGDLAAMDFGVMEDAVWVDGKLSAKGMEPLPLDMLAQHVHQQGLVTGAMVHTFNRWGWVDADFTVEGQTQTYQLDAMAVKYGHGANANKKKLMASNGWHLLDRRNVKYPATVLNNAMVVYYAPCAVLVELAVEKGSGKVEIVATQTWLDAGKVIVKELVEGQIEGGLVMGIGHVLHEYLPPGEEGPGNGTWNLNRYQVPLATDVGVWKMNHTILPPFNNSDQRKGIAEVVMIPIVAAVTEALYQITNKRFYHLPVTANDIKEVLA</sequence>
<comment type="caution">
    <text evidence="3">The sequence shown here is derived from an EMBL/GenBank/DDBJ whole genome shotgun (WGS) entry which is preliminary data.</text>
</comment>
<dbReference type="AlphaFoldDB" id="A0A2N4UP87"/>
<protein>
    <submittedName>
        <fullName evidence="3">Xanthine dehydrogenase</fullName>
    </submittedName>
</protein>
<dbReference type="Pfam" id="PF20256">
    <property type="entry name" value="MoCoBD_2"/>
    <property type="match status" value="2"/>
</dbReference>
<keyword evidence="4" id="KW-1185">Reference proteome</keyword>
<dbReference type="PANTHER" id="PTHR11908:SF123">
    <property type="entry name" value="ALDEHYDE OXIDOREDUCTASE MOLYBDENUM-BINDING SUBUNIT PAOC"/>
    <property type="match status" value="1"/>
</dbReference>
<dbReference type="Pfam" id="PF02738">
    <property type="entry name" value="MoCoBD_1"/>
    <property type="match status" value="1"/>
</dbReference>
<dbReference type="InterPro" id="IPR008274">
    <property type="entry name" value="AldOxase/xan_DH_MoCoBD1"/>
</dbReference>